<dbReference type="EMBL" id="CP099418">
    <property type="protein sequence ID" value="USW47544.1"/>
    <property type="molecule type" value="Genomic_DNA"/>
</dbReference>
<evidence type="ECO:0008006" key="5">
    <source>
        <dbReference type="Google" id="ProtNLM"/>
    </source>
</evidence>
<feature type="compositionally biased region" description="Basic and acidic residues" evidence="1">
    <location>
        <begin position="156"/>
        <end position="166"/>
    </location>
</feature>
<sequence>MSDSKALDHASSSSSSSSSSPPANRQHDRLSAAKANIKFLVDPKTGPQPQQLRTRAFLRSVRYLTIFLFWRLVRYAKYAAVGALTAAVASTAIGSVVSGAAFVVAPTGLLGGATVGIVWAVAKFGWRRVHAKPRKGSQHHDGDPRTDEREDAEQTLAKREARVEPW</sequence>
<dbReference type="Proteomes" id="UP001056384">
    <property type="component" value="Chromosome 1"/>
</dbReference>
<keyword evidence="2" id="KW-0472">Membrane</keyword>
<feature type="region of interest" description="Disordered" evidence="1">
    <location>
        <begin position="132"/>
        <end position="166"/>
    </location>
</feature>
<reference evidence="3" key="1">
    <citation type="submission" date="2022-06" db="EMBL/GenBank/DDBJ databases">
        <title>Complete genome sequences of two strains of the flax pathogen Septoria linicola.</title>
        <authorList>
            <person name="Lapalu N."/>
            <person name="Simon A."/>
            <person name="Demenou B."/>
            <person name="Paumier D."/>
            <person name="Guillot M.-P."/>
            <person name="Gout L."/>
            <person name="Valade R."/>
        </authorList>
    </citation>
    <scope>NUCLEOTIDE SEQUENCE</scope>
    <source>
        <strain evidence="3">SE15195</strain>
    </source>
</reference>
<name>A0A9Q9AH44_9PEZI</name>
<feature type="transmembrane region" description="Helical" evidence="2">
    <location>
        <begin position="109"/>
        <end position="126"/>
    </location>
</feature>
<dbReference type="AlphaFoldDB" id="A0A9Q9AH44"/>
<dbReference type="OrthoDB" id="3597994at2759"/>
<evidence type="ECO:0000313" key="4">
    <source>
        <dbReference type="Proteomes" id="UP001056384"/>
    </source>
</evidence>
<evidence type="ECO:0000256" key="2">
    <source>
        <dbReference type="SAM" id="Phobius"/>
    </source>
</evidence>
<evidence type="ECO:0000313" key="3">
    <source>
        <dbReference type="EMBL" id="USW47544.1"/>
    </source>
</evidence>
<accession>A0A9Q9AH44</accession>
<proteinExistence type="predicted"/>
<feature type="compositionally biased region" description="Low complexity" evidence="1">
    <location>
        <begin position="11"/>
        <end position="20"/>
    </location>
</feature>
<feature type="compositionally biased region" description="Basic and acidic residues" evidence="1">
    <location>
        <begin position="138"/>
        <end position="148"/>
    </location>
</feature>
<protein>
    <recommendedName>
        <fullName evidence="5">Transmembrane protein</fullName>
    </recommendedName>
</protein>
<gene>
    <name evidence="3" type="ORF">Slin15195_G008630</name>
</gene>
<keyword evidence="4" id="KW-1185">Reference proteome</keyword>
<evidence type="ECO:0000256" key="1">
    <source>
        <dbReference type="SAM" id="MobiDB-lite"/>
    </source>
</evidence>
<keyword evidence="2" id="KW-1133">Transmembrane helix</keyword>
<feature type="region of interest" description="Disordered" evidence="1">
    <location>
        <begin position="1"/>
        <end position="27"/>
    </location>
</feature>
<feature type="transmembrane region" description="Helical" evidence="2">
    <location>
        <begin position="80"/>
        <end position="103"/>
    </location>
</feature>
<organism evidence="3 4">
    <name type="scientific">Septoria linicola</name>
    <dbReference type="NCBI Taxonomy" id="215465"/>
    <lineage>
        <taxon>Eukaryota</taxon>
        <taxon>Fungi</taxon>
        <taxon>Dikarya</taxon>
        <taxon>Ascomycota</taxon>
        <taxon>Pezizomycotina</taxon>
        <taxon>Dothideomycetes</taxon>
        <taxon>Dothideomycetidae</taxon>
        <taxon>Mycosphaerellales</taxon>
        <taxon>Mycosphaerellaceae</taxon>
        <taxon>Septoria</taxon>
    </lineage>
</organism>
<keyword evidence="2" id="KW-0812">Transmembrane</keyword>